<keyword evidence="3" id="KW-1185">Reference proteome</keyword>
<organism evidence="2 3">
    <name type="scientific">Exidia glandulosa HHB12029</name>
    <dbReference type="NCBI Taxonomy" id="1314781"/>
    <lineage>
        <taxon>Eukaryota</taxon>
        <taxon>Fungi</taxon>
        <taxon>Dikarya</taxon>
        <taxon>Basidiomycota</taxon>
        <taxon>Agaricomycotina</taxon>
        <taxon>Agaricomycetes</taxon>
        <taxon>Auriculariales</taxon>
        <taxon>Exidiaceae</taxon>
        <taxon>Exidia</taxon>
    </lineage>
</organism>
<feature type="compositionally biased region" description="Low complexity" evidence="1">
    <location>
        <begin position="150"/>
        <end position="164"/>
    </location>
</feature>
<dbReference type="EMBL" id="KV425900">
    <property type="protein sequence ID" value="KZW00474.1"/>
    <property type="molecule type" value="Genomic_DNA"/>
</dbReference>
<proteinExistence type="predicted"/>
<protein>
    <submittedName>
        <fullName evidence="2">Uncharacterized protein</fullName>
    </submittedName>
</protein>
<evidence type="ECO:0000313" key="2">
    <source>
        <dbReference type="EMBL" id="KZW00474.1"/>
    </source>
</evidence>
<dbReference type="AlphaFoldDB" id="A0A165NAT0"/>
<sequence length="305" mass="33371">MSDPLADAPQWLAFLNANTSTHAAHDNFGRRQLKLALADQFWKLSKEQRNALPATTAGDPLADMPDPFDFPDAKTSVVVKCKGIVLRTDFTNDEAWSSVRAAIEATERDGWKALSDDVDGDDGEESSGSSDGEGEGDNDDEMEVDAETAANTAANAEPSTSTAESEPDTRALIFLSDPRFDGLSNIAALRLLNDVRITRSIERPLSHSGKSPAPHRLIARDGLREVYMGPQLWIYDAKSNTDRTVRLVERAGAMYGTATADSWRAKADHIWELQINMDAGMGIDFGGRDNWTAAERARNLQETET</sequence>
<feature type="region of interest" description="Disordered" evidence="1">
    <location>
        <begin position="111"/>
        <end position="141"/>
    </location>
</feature>
<gene>
    <name evidence="2" type="ORF">EXIGLDRAFT_721253</name>
</gene>
<dbReference type="OrthoDB" id="204784at2759"/>
<dbReference type="InParanoid" id="A0A165NAT0"/>
<evidence type="ECO:0000313" key="3">
    <source>
        <dbReference type="Proteomes" id="UP000077266"/>
    </source>
</evidence>
<reference evidence="2 3" key="1">
    <citation type="journal article" date="2016" name="Mol. Biol. Evol.">
        <title>Comparative Genomics of Early-Diverging Mushroom-Forming Fungi Provides Insights into the Origins of Lignocellulose Decay Capabilities.</title>
        <authorList>
            <person name="Nagy L.G."/>
            <person name="Riley R."/>
            <person name="Tritt A."/>
            <person name="Adam C."/>
            <person name="Daum C."/>
            <person name="Floudas D."/>
            <person name="Sun H."/>
            <person name="Yadav J.S."/>
            <person name="Pangilinan J."/>
            <person name="Larsson K.H."/>
            <person name="Matsuura K."/>
            <person name="Barry K."/>
            <person name="Labutti K."/>
            <person name="Kuo R."/>
            <person name="Ohm R.A."/>
            <person name="Bhattacharya S.S."/>
            <person name="Shirouzu T."/>
            <person name="Yoshinaga Y."/>
            <person name="Martin F.M."/>
            <person name="Grigoriev I.V."/>
            <person name="Hibbett D.S."/>
        </authorList>
    </citation>
    <scope>NUCLEOTIDE SEQUENCE [LARGE SCALE GENOMIC DNA]</scope>
    <source>
        <strain evidence="2 3">HHB12029</strain>
    </source>
</reference>
<accession>A0A165NAT0</accession>
<name>A0A165NAT0_EXIGL</name>
<dbReference type="STRING" id="1314781.A0A165NAT0"/>
<feature type="region of interest" description="Disordered" evidence="1">
    <location>
        <begin position="150"/>
        <end position="169"/>
    </location>
</feature>
<dbReference type="Proteomes" id="UP000077266">
    <property type="component" value="Unassembled WGS sequence"/>
</dbReference>
<feature type="compositionally biased region" description="Acidic residues" evidence="1">
    <location>
        <begin position="116"/>
        <end position="125"/>
    </location>
</feature>
<evidence type="ECO:0000256" key="1">
    <source>
        <dbReference type="SAM" id="MobiDB-lite"/>
    </source>
</evidence>
<feature type="compositionally biased region" description="Acidic residues" evidence="1">
    <location>
        <begin position="132"/>
        <end position="141"/>
    </location>
</feature>